<dbReference type="Gene3D" id="3.20.20.60">
    <property type="entry name" value="Phosphoenolpyruvate-binding domains"/>
    <property type="match status" value="1"/>
</dbReference>
<dbReference type="PANTHER" id="PTHR30502">
    <property type="entry name" value="2-KETO-3-DEOXY-L-RHAMNONATE ALDOLASE"/>
    <property type="match status" value="1"/>
</dbReference>
<dbReference type="Proteomes" id="UP000697995">
    <property type="component" value="Unassembled WGS sequence"/>
</dbReference>
<dbReference type="InterPro" id="IPR050251">
    <property type="entry name" value="HpcH-HpaI_aldolase"/>
</dbReference>
<keyword evidence="2" id="KW-0479">Metal-binding</keyword>
<dbReference type="PANTHER" id="PTHR30502:SF0">
    <property type="entry name" value="PHOSPHOENOLPYRUVATE CARBOXYLASE FAMILY PROTEIN"/>
    <property type="match status" value="1"/>
</dbReference>
<evidence type="ECO:0000256" key="1">
    <source>
        <dbReference type="ARBA" id="ARBA00005568"/>
    </source>
</evidence>
<keyword evidence="3" id="KW-0456">Lyase</keyword>
<proteinExistence type="inferred from homology"/>
<evidence type="ECO:0000256" key="2">
    <source>
        <dbReference type="ARBA" id="ARBA00022723"/>
    </source>
</evidence>
<sequence>MPLPANRVKQRLAAGELALGFGVHHLRTSATGMIAAAAGYDWLFIDMEHGAMSVQEATQIAIAALSQGVTPIVRCCKDALFEGTRALDNGAMGVVVPHVDSAEEARAVAAAYRFPPVGTRSWGGPPFAYAMQPPSNAEAQVELNREILVTVMIETPEAVEAADAIAAVPGIDALMIGTSDLTASLGISGQIGHEKVRAAYAAVGAACQRHGKTLGMGGVYDEVHARTYIGIGARLLLSGNDQSFLMTGATSRAKFLRGLQPAG</sequence>
<dbReference type="Pfam" id="PF03328">
    <property type="entry name" value="HpcH_HpaI"/>
    <property type="match status" value="1"/>
</dbReference>
<dbReference type="InterPro" id="IPR005000">
    <property type="entry name" value="Aldolase/citrate-lyase_domain"/>
</dbReference>
<dbReference type="InterPro" id="IPR040442">
    <property type="entry name" value="Pyrv_kinase-like_dom_sf"/>
</dbReference>
<evidence type="ECO:0000256" key="3">
    <source>
        <dbReference type="ARBA" id="ARBA00023239"/>
    </source>
</evidence>
<protein>
    <submittedName>
        <fullName evidence="5">Aldolase</fullName>
    </submittedName>
</protein>
<keyword evidence="6" id="KW-1185">Reference proteome</keyword>
<feature type="domain" description="HpcH/HpaI aldolase/citrate lyase" evidence="4">
    <location>
        <begin position="34"/>
        <end position="212"/>
    </location>
</feature>
<dbReference type="RefSeq" id="WP_133217797.1">
    <property type="nucleotide sequence ID" value="NZ_NRSG01000125.1"/>
</dbReference>
<evidence type="ECO:0000313" key="6">
    <source>
        <dbReference type="Proteomes" id="UP000697995"/>
    </source>
</evidence>
<organism evidence="5 6">
    <name type="scientific">Paracraurococcus ruber</name>
    <dbReference type="NCBI Taxonomy" id="77675"/>
    <lineage>
        <taxon>Bacteria</taxon>
        <taxon>Pseudomonadati</taxon>
        <taxon>Pseudomonadota</taxon>
        <taxon>Alphaproteobacteria</taxon>
        <taxon>Acetobacterales</taxon>
        <taxon>Roseomonadaceae</taxon>
        <taxon>Paracraurococcus</taxon>
    </lineage>
</organism>
<dbReference type="InterPro" id="IPR015813">
    <property type="entry name" value="Pyrv/PenolPyrv_kinase-like_dom"/>
</dbReference>
<reference evidence="5 6" key="1">
    <citation type="journal article" date="2020" name="Microorganisms">
        <title>Osmotic Adaptation and Compatible Solute Biosynthesis of Phototrophic Bacteria as Revealed from Genome Analyses.</title>
        <authorList>
            <person name="Imhoff J.F."/>
            <person name="Rahn T."/>
            <person name="Kunzel S."/>
            <person name="Keller A."/>
            <person name="Neulinger S.C."/>
        </authorList>
    </citation>
    <scope>NUCLEOTIDE SEQUENCE [LARGE SCALE GENOMIC DNA]</scope>
    <source>
        <strain evidence="5 6">DSM 15382</strain>
    </source>
</reference>
<dbReference type="EMBL" id="NRSG01000125">
    <property type="protein sequence ID" value="MBK1659804.1"/>
    <property type="molecule type" value="Genomic_DNA"/>
</dbReference>
<comment type="similarity">
    <text evidence="1">Belongs to the HpcH/HpaI aldolase family.</text>
</comment>
<accession>A0ABS1CZ45</accession>
<evidence type="ECO:0000313" key="5">
    <source>
        <dbReference type="EMBL" id="MBK1659804.1"/>
    </source>
</evidence>
<evidence type="ECO:0000259" key="4">
    <source>
        <dbReference type="Pfam" id="PF03328"/>
    </source>
</evidence>
<dbReference type="SUPFAM" id="SSF51621">
    <property type="entry name" value="Phosphoenolpyruvate/pyruvate domain"/>
    <property type="match status" value="1"/>
</dbReference>
<name>A0ABS1CZ45_9PROT</name>
<comment type="caution">
    <text evidence="5">The sequence shown here is derived from an EMBL/GenBank/DDBJ whole genome shotgun (WGS) entry which is preliminary data.</text>
</comment>
<gene>
    <name evidence="5" type="ORF">CKO45_16345</name>
</gene>